<dbReference type="Proteomes" id="UP001500897">
    <property type="component" value="Unassembled WGS sequence"/>
</dbReference>
<evidence type="ECO:0000313" key="1">
    <source>
        <dbReference type="EMBL" id="GAA2106338.1"/>
    </source>
</evidence>
<protein>
    <submittedName>
        <fullName evidence="1">DUF6493 family protein</fullName>
    </submittedName>
</protein>
<organism evidence="1 2">
    <name type="scientific">Kitasatospora saccharophila</name>
    <dbReference type="NCBI Taxonomy" id="407973"/>
    <lineage>
        <taxon>Bacteria</taxon>
        <taxon>Bacillati</taxon>
        <taxon>Actinomycetota</taxon>
        <taxon>Actinomycetes</taxon>
        <taxon>Kitasatosporales</taxon>
        <taxon>Streptomycetaceae</taxon>
        <taxon>Kitasatospora</taxon>
    </lineage>
</organism>
<evidence type="ECO:0000313" key="2">
    <source>
        <dbReference type="Proteomes" id="UP001500897"/>
    </source>
</evidence>
<accession>A0ABN2X726</accession>
<comment type="caution">
    <text evidence="1">The sequence shown here is derived from an EMBL/GenBank/DDBJ whole genome shotgun (WGS) entry which is preliminary data.</text>
</comment>
<dbReference type="RefSeq" id="WP_344554251.1">
    <property type="nucleotide sequence ID" value="NZ_BAAANS010000030.1"/>
</dbReference>
<sequence length="846" mass="89262">MDLVTAIRNADPARAVELVAGMDAARRRAELPGLEALRRELIRRDGVRPGWDAALIVGAVCHSAPAAAANWLARGELDSHGAWDRPPLIGLLEAQPAPWQRDVGLRLANRRAGSTDAWGSGLLFGITEHLLRRSDTPPPAEPGFVVDWMRDRSSALFRSAVTVLPPDADLYTRLRADSFTPVLGPLLFEGDTARWFDHFARRNDAERWTPALVRLVADGTLDRAAFLACGFARLARGGAPGELRTYLGLLTGLAPDLAELAENRRALVAMLDGDSVLAGGAQEWLMLLDGAGLLGEGELAEVSGVVWARPEKKLVRAQLGWLDRVAAGGRVGVALGAVAGCFGHPDRQLQGQALKVVKRHVRAVEGELLTELRVAALLLDPVHAALAAELLGVEVELAGEVVVADRLPEPPRPVPMPAPLATPAELAEKVVPLLVSPEKTPAFELLLDGLVRQAWTDRDALAAALAPLGPERHSLHRLALAVAAGGAEPSPYWAEQLRRSYAGPFGAVLAARIEEVRQQAAGRAVPFLLATPSWCHGALDARELVARLARYEELGVQPGPVDFAQALLRTVGDGSEGAEALTSPAGRQLAAWLRGGGLPRRATTVVPKEAAADGHRHGEQPDPDPERAALLAVAAGAPVPEEVRLLLGTRRALAEHHRGRPRWPDTRAAAVLPHHREETAVRLLPGLDGEHVLLRLAENTGPCGPGVHLLLARACGAQRERERTAAVDALLSLAAQRAIDPAALGREAAALVHDGDLKPQRLARTLTALAAAGAPRLAWDVLAALLPVLLEGPLPGGGAELLAAAADRAREAGARGAIAAVTRLAAGGGRSRAVAEAKGLAELLGP</sequence>
<dbReference type="EMBL" id="BAAANS010000030">
    <property type="protein sequence ID" value="GAA2106338.1"/>
    <property type="molecule type" value="Genomic_DNA"/>
</dbReference>
<keyword evidence="2" id="KW-1185">Reference proteome</keyword>
<proteinExistence type="predicted"/>
<gene>
    <name evidence="1" type="ORF">GCM10009759_44450</name>
</gene>
<name>A0ABN2X726_9ACTN</name>
<reference evidence="1 2" key="1">
    <citation type="journal article" date="2019" name="Int. J. Syst. Evol. Microbiol.">
        <title>The Global Catalogue of Microorganisms (GCM) 10K type strain sequencing project: providing services to taxonomists for standard genome sequencing and annotation.</title>
        <authorList>
            <consortium name="The Broad Institute Genomics Platform"/>
            <consortium name="The Broad Institute Genome Sequencing Center for Infectious Disease"/>
            <person name="Wu L."/>
            <person name="Ma J."/>
        </authorList>
    </citation>
    <scope>NUCLEOTIDE SEQUENCE [LARGE SCALE GENOMIC DNA]</scope>
    <source>
        <strain evidence="1 2">JCM 14559</strain>
    </source>
</reference>